<proteinExistence type="inferred from homology"/>
<dbReference type="PROSITE" id="PS50928">
    <property type="entry name" value="ABC_TM1"/>
    <property type="match status" value="1"/>
</dbReference>
<feature type="transmembrane region" description="Helical" evidence="7">
    <location>
        <begin position="57"/>
        <end position="79"/>
    </location>
</feature>
<dbReference type="GO" id="GO:0005886">
    <property type="term" value="C:plasma membrane"/>
    <property type="evidence" value="ECO:0007669"/>
    <property type="project" value="UniProtKB-SubCell"/>
</dbReference>
<evidence type="ECO:0000256" key="6">
    <source>
        <dbReference type="ARBA" id="ARBA00023136"/>
    </source>
</evidence>
<feature type="transmembrane region" description="Helical" evidence="7">
    <location>
        <begin position="120"/>
        <end position="145"/>
    </location>
</feature>
<keyword evidence="4 7" id="KW-0812">Transmembrane</keyword>
<evidence type="ECO:0000256" key="8">
    <source>
        <dbReference type="SAM" id="MobiDB-lite"/>
    </source>
</evidence>
<name>A0A5N6S9P9_9BIFI</name>
<organism evidence="10 11">
    <name type="scientific">Bifidobacterium tibiigranuli</name>
    <dbReference type="NCBI Taxonomy" id="2172043"/>
    <lineage>
        <taxon>Bacteria</taxon>
        <taxon>Bacillati</taxon>
        <taxon>Actinomycetota</taxon>
        <taxon>Actinomycetes</taxon>
        <taxon>Bifidobacteriales</taxon>
        <taxon>Bifidobacteriaceae</taxon>
        <taxon>Bifidobacterium</taxon>
    </lineage>
</organism>
<dbReference type="GO" id="GO:0055085">
    <property type="term" value="P:transmembrane transport"/>
    <property type="evidence" value="ECO:0007669"/>
    <property type="project" value="InterPro"/>
</dbReference>
<accession>A0A5N6S9P9</accession>
<keyword evidence="6 7" id="KW-0472">Membrane</keyword>
<dbReference type="RefSeq" id="WP_152579949.1">
    <property type="nucleotide sequence ID" value="NZ_QDAG01000001.1"/>
</dbReference>
<dbReference type="InterPro" id="IPR035906">
    <property type="entry name" value="MetI-like_sf"/>
</dbReference>
<feature type="domain" description="ABC transmembrane type-1" evidence="9">
    <location>
        <begin position="122"/>
        <end position="314"/>
    </location>
</feature>
<feature type="transmembrane region" description="Helical" evidence="7">
    <location>
        <begin position="251"/>
        <end position="273"/>
    </location>
</feature>
<protein>
    <submittedName>
        <fullName evidence="10">ABC transporter permease</fullName>
    </submittedName>
</protein>
<dbReference type="EMBL" id="QDAG01000001">
    <property type="protein sequence ID" value="KAE8130259.1"/>
    <property type="molecule type" value="Genomic_DNA"/>
</dbReference>
<dbReference type="InterPro" id="IPR050366">
    <property type="entry name" value="BP-dependent_transpt_permease"/>
</dbReference>
<keyword evidence="5 7" id="KW-1133">Transmembrane helix</keyword>
<gene>
    <name evidence="10" type="ORF">DDE84_01395</name>
</gene>
<sequence length="334" mass="35392">MEISMTQGSVALSSATPIPAKPTHAQLKHNQLKHTAQPPAAQPGATIRGSGTARKMLTIIGAFLPVIIIVAICLFAPALSHFSPTTTVGAARLSPNAKFWFGTDSVGMDVYSRTLYGTRIAIQFAIVVAVLSTVLGVLIGTFIGLTESSKGVISNVGRVLNKISEYIIAIPGIILAIVVVGLMGSSNFALITSLTLVLVQAPIKLTRVEILQVKRENYLEAAQMAGESSFESAFVHVIPNSIGPALRNLPLIFGNCVINLAALGFIGIGVNAPTPEWGYMISKGISSMMLGRWWEAVFPSLFLFASVLGISYSSKAIPKAIPLIRQLAGRRGNQ</sequence>
<evidence type="ECO:0000256" key="4">
    <source>
        <dbReference type="ARBA" id="ARBA00022692"/>
    </source>
</evidence>
<dbReference type="PANTHER" id="PTHR43386">
    <property type="entry name" value="OLIGOPEPTIDE TRANSPORT SYSTEM PERMEASE PROTEIN APPC"/>
    <property type="match status" value="1"/>
</dbReference>
<dbReference type="PANTHER" id="PTHR43386:SF1">
    <property type="entry name" value="D,D-DIPEPTIDE TRANSPORT SYSTEM PERMEASE PROTEIN DDPC-RELATED"/>
    <property type="match status" value="1"/>
</dbReference>
<comment type="caution">
    <text evidence="10">The sequence shown here is derived from an EMBL/GenBank/DDBJ whole genome shotgun (WGS) entry which is preliminary data.</text>
</comment>
<comment type="subcellular location">
    <subcellularLocation>
        <location evidence="1 7">Cell membrane</location>
        <topology evidence="1 7">Multi-pass membrane protein</topology>
    </subcellularLocation>
</comment>
<feature type="transmembrane region" description="Helical" evidence="7">
    <location>
        <begin position="188"/>
        <end position="205"/>
    </location>
</feature>
<dbReference type="Gene3D" id="1.10.3720.10">
    <property type="entry name" value="MetI-like"/>
    <property type="match status" value="1"/>
</dbReference>
<feature type="region of interest" description="Disordered" evidence="8">
    <location>
        <begin position="26"/>
        <end position="47"/>
    </location>
</feature>
<dbReference type="SUPFAM" id="SSF161098">
    <property type="entry name" value="MetI-like"/>
    <property type="match status" value="1"/>
</dbReference>
<evidence type="ECO:0000313" key="10">
    <source>
        <dbReference type="EMBL" id="KAE8130259.1"/>
    </source>
</evidence>
<evidence type="ECO:0000256" key="3">
    <source>
        <dbReference type="ARBA" id="ARBA00022475"/>
    </source>
</evidence>
<dbReference type="AlphaFoldDB" id="A0A5N6S9P9"/>
<evidence type="ECO:0000256" key="5">
    <source>
        <dbReference type="ARBA" id="ARBA00022989"/>
    </source>
</evidence>
<evidence type="ECO:0000256" key="2">
    <source>
        <dbReference type="ARBA" id="ARBA00022448"/>
    </source>
</evidence>
<reference evidence="10 11" key="1">
    <citation type="submission" date="2018-04" db="EMBL/GenBank/DDBJ databases">
        <authorList>
            <person name="Eckel V.P."/>
            <person name="Vogel R.F."/>
        </authorList>
    </citation>
    <scope>NUCLEOTIDE SEQUENCE [LARGE SCALE GENOMIC DNA]</scope>
    <source>
        <strain evidence="11">TMW 2.1764</strain>
    </source>
</reference>
<dbReference type="Pfam" id="PF00528">
    <property type="entry name" value="BPD_transp_1"/>
    <property type="match status" value="1"/>
</dbReference>
<keyword evidence="3" id="KW-1003">Cell membrane</keyword>
<evidence type="ECO:0000256" key="1">
    <source>
        <dbReference type="ARBA" id="ARBA00004651"/>
    </source>
</evidence>
<evidence type="ECO:0000256" key="7">
    <source>
        <dbReference type="RuleBase" id="RU363032"/>
    </source>
</evidence>
<evidence type="ECO:0000259" key="9">
    <source>
        <dbReference type="PROSITE" id="PS50928"/>
    </source>
</evidence>
<comment type="similarity">
    <text evidence="7">Belongs to the binding-protein-dependent transport system permease family.</text>
</comment>
<keyword evidence="11" id="KW-1185">Reference proteome</keyword>
<dbReference type="GeneID" id="78126355"/>
<dbReference type="Proteomes" id="UP000325415">
    <property type="component" value="Unassembled WGS sequence"/>
</dbReference>
<feature type="transmembrane region" description="Helical" evidence="7">
    <location>
        <begin position="166"/>
        <end position="182"/>
    </location>
</feature>
<keyword evidence="2 7" id="KW-0813">Transport</keyword>
<feature type="transmembrane region" description="Helical" evidence="7">
    <location>
        <begin position="293"/>
        <end position="312"/>
    </location>
</feature>
<dbReference type="OrthoDB" id="9812701at2"/>
<dbReference type="InterPro" id="IPR000515">
    <property type="entry name" value="MetI-like"/>
</dbReference>
<evidence type="ECO:0000313" key="11">
    <source>
        <dbReference type="Proteomes" id="UP000325415"/>
    </source>
</evidence>
<dbReference type="CDD" id="cd06261">
    <property type="entry name" value="TM_PBP2"/>
    <property type="match status" value="1"/>
</dbReference>